<evidence type="ECO:0000313" key="1">
    <source>
        <dbReference type="EMBL" id="ESP92456.1"/>
    </source>
</evidence>
<reference evidence="1 2" key="1">
    <citation type="submission" date="2013-07" db="EMBL/GenBank/DDBJ databases">
        <title>Draft genome sequence of Pseudoalteromonas luteoviolacea 2ta16.</title>
        <authorList>
            <person name="Allen E.E."/>
            <person name="Azam F."/>
            <person name="Podell S."/>
        </authorList>
    </citation>
    <scope>NUCLEOTIDE SEQUENCE [LARGE SCALE GENOMIC DNA]</scope>
    <source>
        <strain evidence="1 2">2ta16</strain>
    </source>
</reference>
<dbReference type="AlphaFoldDB" id="V4H4Q5"/>
<name>V4H4Q5_PSEL2</name>
<proteinExistence type="predicted"/>
<sequence>MSKLLNSPRYAVRSAWHTVTTATDSKDPSVWIQQVNIPYVNKCKN</sequence>
<organism evidence="1 2">
    <name type="scientific">Pseudoalteromonas luteoviolacea (strain 2ta16)</name>
    <dbReference type="NCBI Taxonomy" id="1353533"/>
    <lineage>
        <taxon>Bacteria</taxon>
        <taxon>Pseudomonadati</taxon>
        <taxon>Pseudomonadota</taxon>
        <taxon>Gammaproteobacteria</taxon>
        <taxon>Alteromonadales</taxon>
        <taxon>Pseudoalteromonadaceae</taxon>
        <taxon>Pseudoalteromonas</taxon>
    </lineage>
</organism>
<dbReference type="EMBL" id="AUSV01000051">
    <property type="protein sequence ID" value="ESP92456.1"/>
    <property type="molecule type" value="Genomic_DNA"/>
</dbReference>
<comment type="caution">
    <text evidence="1">The sequence shown here is derived from an EMBL/GenBank/DDBJ whole genome shotgun (WGS) entry which is preliminary data.</text>
</comment>
<accession>V4H4Q5</accession>
<gene>
    <name evidence="1" type="ORF">PL2TA16_04264</name>
</gene>
<protein>
    <submittedName>
        <fullName evidence="1">Uncharacterized protein</fullName>
    </submittedName>
</protein>
<dbReference type="Proteomes" id="UP000017820">
    <property type="component" value="Unassembled WGS sequence"/>
</dbReference>
<evidence type="ECO:0000313" key="2">
    <source>
        <dbReference type="Proteomes" id="UP000017820"/>
    </source>
</evidence>